<evidence type="ECO:0000256" key="1">
    <source>
        <dbReference type="ARBA" id="ARBA00004141"/>
    </source>
</evidence>
<feature type="transmembrane region" description="Helical" evidence="6">
    <location>
        <begin position="277"/>
        <end position="298"/>
    </location>
</feature>
<sequence length="299" mass="34061">MAFIKQSGLPYWIKLIRPHQWIKNLFLFLPAFFAGSLNNYTFLTDLIIGFFAFSCAASAIYIFNDIRDIESDRSHPAKKFRPLAFGKISITVAYFMIGILLSLAIALSFLLNTAFLIILSIYLILNLFYSLGLKRVAILDIIIVSSGFVIRTLAGGIIAEVPVSRWLILMIFLLALFLAMAKRLDDLLIEKETGIISKKNMGKYNITYITSGITMLAGIIIVCYIMYSITEVSEEVMSNIHNENLYLTSIFVIAGILRYLQIILVENKRWSPTRVLYKDPFIIITILLWALSYTLIIYF</sequence>
<comment type="subcellular location">
    <subcellularLocation>
        <location evidence="1">Membrane</location>
        <topology evidence="1">Multi-pass membrane protein</topology>
    </subcellularLocation>
</comment>
<feature type="transmembrane region" description="Helical" evidence="6">
    <location>
        <begin position="46"/>
        <end position="63"/>
    </location>
</feature>
<dbReference type="NCBIfam" id="NF008978">
    <property type="entry name" value="PRK12324.1-4"/>
    <property type="match status" value="1"/>
</dbReference>
<dbReference type="PANTHER" id="PTHR11048">
    <property type="entry name" value="PRENYLTRANSFERASES"/>
    <property type="match status" value="1"/>
</dbReference>
<dbReference type="GO" id="GO:0016757">
    <property type="term" value="F:glycosyltransferase activity"/>
    <property type="evidence" value="ECO:0007669"/>
    <property type="project" value="UniProtKB-KW"/>
</dbReference>
<gene>
    <name evidence="7" type="ORF">GCM10011506_29280</name>
</gene>
<keyword evidence="7" id="KW-0328">Glycosyltransferase</keyword>
<feature type="transmembrane region" description="Helical" evidence="6">
    <location>
        <begin position="109"/>
        <end position="129"/>
    </location>
</feature>
<evidence type="ECO:0000256" key="5">
    <source>
        <dbReference type="ARBA" id="ARBA00023136"/>
    </source>
</evidence>
<dbReference type="Pfam" id="PF01040">
    <property type="entry name" value="UbiA"/>
    <property type="match status" value="1"/>
</dbReference>
<organism evidence="7 8">
    <name type="scientific">Marivirga lumbricoides</name>
    <dbReference type="NCBI Taxonomy" id="1046115"/>
    <lineage>
        <taxon>Bacteria</taxon>
        <taxon>Pseudomonadati</taxon>
        <taxon>Bacteroidota</taxon>
        <taxon>Cytophagia</taxon>
        <taxon>Cytophagales</taxon>
        <taxon>Marivirgaceae</taxon>
        <taxon>Marivirga</taxon>
    </lineage>
</organism>
<keyword evidence="4 6" id="KW-1133">Transmembrane helix</keyword>
<comment type="caution">
    <text evidence="7">The sequence shown here is derived from an EMBL/GenBank/DDBJ whole genome shotgun (WGS) entry which is preliminary data.</text>
</comment>
<dbReference type="Gene3D" id="1.10.357.140">
    <property type="entry name" value="UbiA prenyltransferase"/>
    <property type="match status" value="1"/>
</dbReference>
<dbReference type="RefSeq" id="WP_188464764.1">
    <property type="nucleotide sequence ID" value="NZ_BAABHU010000009.1"/>
</dbReference>
<keyword evidence="7" id="KW-0808">Transferase</keyword>
<feature type="transmembrane region" description="Helical" evidence="6">
    <location>
        <begin position="205"/>
        <end position="227"/>
    </location>
</feature>
<evidence type="ECO:0000313" key="8">
    <source>
        <dbReference type="Proteomes" id="UP000636010"/>
    </source>
</evidence>
<dbReference type="InterPro" id="IPR039653">
    <property type="entry name" value="Prenyltransferase"/>
</dbReference>
<feature type="transmembrane region" description="Helical" evidence="6">
    <location>
        <begin position="136"/>
        <end position="159"/>
    </location>
</feature>
<evidence type="ECO:0000256" key="6">
    <source>
        <dbReference type="SAM" id="Phobius"/>
    </source>
</evidence>
<feature type="transmembrane region" description="Helical" evidence="6">
    <location>
        <begin position="84"/>
        <end position="103"/>
    </location>
</feature>
<dbReference type="InterPro" id="IPR000537">
    <property type="entry name" value="UbiA_prenyltransferase"/>
</dbReference>
<protein>
    <submittedName>
        <fullName evidence="7">Decaprenyl-phosphate phosphoribosyltransferase</fullName>
    </submittedName>
</protein>
<keyword evidence="5 6" id="KW-0472">Membrane</keyword>
<keyword evidence="8" id="KW-1185">Reference proteome</keyword>
<evidence type="ECO:0000313" key="7">
    <source>
        <dbReference type="EMBL" id="GGC41860.1"/>
    </source>
</evidence>
<reference evidence="8" key="1">
    <citation type="journal article" date="2019" name="Int. J. Syst. Evol. Microbiol.">
        <title>The Global Catalogue of Microorganisms (GCM) 10K type strain sequencing project: providing services to taxonomists for standard genome sequencing and annotation.</title>
        <authorList>
            <consortium name="The Broad Institute Genomics Platform"/>
            <consortium name="The Broad Institute Genome Sequencing Center for Infectious Disease"/>
            <person name="Wu L."/>
            <person name="Ma J."/>
        </authorList>
    </citation>
    <scope>NUCLEOTIDE SEQUENCE [LARGE SCALE GENOMIC DNA]</scope>
    <source>
        <strain evidence="8">CGMCC 1.10832</strain>
    </source>
</reference>
<proteinExistence type="predicted"/>
<dbReference type="Proteomes" id="UP000636010">
    <property type="component" value="Unassembled WGS sequence"/>
</dbReference>
<feature type="transmembrane region" description="Helical" evidence="6">
    <location>
        <begin position="165"/>
        <end position="184"/>
    </location>
</feature>
<keyword evidence="3 6" id="KW-0812">Transmembrane</keyword>
<evidence type="ECO:0000256" key="2">
    <source>
        <dbReference type="ARBA" id="ARBA00022475"/>
    </source>
</evidence>
<keyword evidence="2" id="KW-1003">Cell membrane</keyword>
<dbReference type="CDD" id="cd13963">
    <property type="entry name" value="PT_UbiA_2"/>
    <property type="match status" value="1"/>
</dbReference>
<evidence type="ECO:0000256" key="3">
    <source>
        <dbReference type="ARBA" id="ARBA00022692"/>
    </source>
</evidence>
<feature type="transmembrane region" description="Helical" evidence="6">
    <location>
        <begin position="247"/>
        <end position="265"/>
    </location>
</feature>
<dbReference type="InterPro" id="IPR044878">
    <property type="entry name" value="UbiA_sf"/>
</dbReference>
<evidence type="ECO:0000256" key="4">
    <source>
        <dbReference type="ARBA" id="ARBA00022989"/>
    </source>
</evidence>
<name>A0ABQ1MJU3_9BACT</name>
<dbReference type="PANTHER" id="PTHR11048:SF5">
    <property type="entry name" value="DECAPRENYL-PHOSPHATE PHOSPHORIBOSYLTRANSFERASE"/>
    <property type="match status" value="1"/>
</dbReference>
<accession>A0ABQ1MJU3</accession>
<dbReference type="EMBL" id="BMEC01000009">
    <property type="protein sequence ID" value="GGC41860.1"/>
    <property type="molecule type" value="Genomic_DNA"/>
</dbReference>